<feature type="domain" description="C1q" evidence="22">
    <location>
        <begin position="897"/>
        <end position="1031"/>
    </location>
</feature>
<evidence type="ECO:0000256" key="16">
    <source>
        <dbReference type="ARBA" id="ARBA00067331"/>
    </source>
</evidence>
<comment type="similarity">
    <text evidence="3">Belongs to the caprin family.</text>
</comment>
<evidence type="ECO:0000256" key="15">
    <source>
        <dbReference type="ARBA" id="ARBA00064065"/>
    </source>
</evidence>
<evidence type="ECO:0000256" key="5">
    <source>
        <dbReference type="ARBA" id="ARBA00022490"/>
    </source>
</evidence>
<evidence type="ECO:0000313" key="23">
    <source>
        <dbReference type="Proteomes" id="UP000504628"/>
    </source>
</evidence>
<evidence type="ECO:0000313" key="25">
    <source>
        <dbReference type="RefSeq" id="XP_035875097.1"/>
    </source>
</evidence>
<keyword evidence="9" id="KW-0221">Differentiation</keyword>
<evidence type="ECO:0000259" key="22">
    <source>
        <dbReference type="PROSITE" id="PS50871"/>
    </source>
</evidence>
<dbReference type="AlphaFoldDB" id="A0A7E6D7T8"/>
<evidence type="ECO:0000256" key="17">
    <source>
        <dbReference type="ARBA" id="ARBA00078232"/>
    </source>
</evidence>
<evidence type="ECO:0000256" key="19">
    <source>
        <dbReference type="ARBA" id="ARBA00081559"/>
    </source>
</evidence>
<keyword evidence="8" id="KW-0479">Metal-binding</keyword>
<dbReference type="Pfam" id="PF12287">
    <property type="entry name" value="Caprin-1_C"/>
    <property type="match status" value="1"/>
</dbReference>
<dbReference type="GO" id="GO:0003723">
    <property type="term" value="F:RNA binding"/>
    <property type="evidence" value="ECO:0007669"/>
    <property type="project" value="UniProtKB-KW"/>
</dbReference>
<dbReference type="Pfam" id="PF00386">
    <property type="entry name" value="C1q"/>
    <property type="match status" value="1"/>
</dbReference>
<dbReference type="InterPro" id="IPR008983">
    <property type="entry name" value="Tumour_necrosis_fac-like_dom"/>
</dbReference>
<dbReference type="GeneID" id="114513171"/>
<evidence type="ECO:0000256" key="2">
    <source>
        <dbReference type="ARBA" id="ARBA00004496"/>
    </source>
</evidence>
<dbReference type="InterPro" id="IPR028816">
    <property type="entry name" value="Caprin"/>
</dbReference>
<evidence type="ECO:0000256" key="6">
    <source>
        <dbReference type="ARBA" id="ARBA00022553"/>
    </source>
</evidence>
<dbReference type="SMART" id="SM00110">
    <property type="entry name" value="C1Q"/>
    <property type="match status" value="1"/>
</dbReference>
<keyword evidence="13" id="KW-0652">Protein synthesis inhibitor</keyword>
<accession>A0A7E6D7T8</accession>
<feature type="region of interest" description="Disordered" evidence="21">
    <location>
        <begin position="1"/>
        <end position="57"/>
    </location>
</feature>
<keyword evidence="4" id="KW-1003">Cell membrane</keyword>
<evidence type="ECO:0000256" key="7">
    <source>
        <dbReference type="ARBA" id="ARBA00022604"/>
    </source>
</evidence>
<feature type="compositionally biased region" description="Basic and acidic residues" evidence="21">
    <location>
        <begin position="478"/>
        <end position="497"/>
    </location>
</feature>
<keyword evidence="5" id="KW-0963">Cytoplasm</keyword>
<dbReference type="GO" id="GO:0005102">
    <property type="term" value="F:signaling receptor binding"/>
    <property type="evidence" value="ECO:0007669"/>
    <property type="project" value="TreeGrafter"/>
</dbReference>
<evidence type="ECO:0000256" key="14">
    <source>
        <dbReference type="ARBA" id="ARBA00059021"/>
    </source>
</evidence>
<feature type="compositionally biased region" description="Low complexity" evidence="21">
    <location>
        <begin position="651"/>
        <end position="660"/>
    </location>
</feature>
<keyword evidence="7" id="KW-0341">Growth regulation</keyword>
<keyword evidence="23" id="KW-1185">Reference proteome</keyword>
<organism evidence="23 24">
    <name type="scientific">Phyllostomus discolor</name>
    <name type="common">pale spear-nosed bat</name>
    <dbReference type="NCBI Taxonomy" id="89673"/>
    <lineage>
        <taxon>Eukaryota</taxon>
        <taxon>Metazoa</taxon>
        <taxon>Chordata</taxon>
        <taxon>Craniata</taxon>
        <taxon>Vertebrata</taxon>
        <taxon>Euteleostomi</taxon>
        <taxon>Mammalia</taxon>
        <taxon>Eutheria</taxon>
        <taxon>Laurasiatheria</taxon>
        <taxon>Chiroptera</taxon>
        <taxon>Yangochiroptera</taxon>
        <taxon>Phyllostomidae</taxon>
        <taxon>Phyllostominae</taxon>
        <taxon>Phyllostomus</taxon>
    </lineage>
</organism>
<comment type="subunit">
    <text evidence="15">Homotrimer; via C1q domain. Found in a complex with LRP6, CCNY and CDK14 during G2/M stage; CAPRIN2 functions as a scaffold for the complex by binding to CCNY via its N terminus and to CDK14 via its C terminus. Interacts with LRP5. Interacts with LRP6.</text>
</comment>
<evidence type="ECO:0000313" key="24">
    <source>
        <dbReference type="RefSeq" id="XP_035875091.1"/>
    </source>
</evidence>
<dbReference type="GO" id="GO:0030154">
    <property type="term" value="P:cell differentiation"/>
    <property type="evidence" value="ECO:0007669"/>
    <property type="project" value="UniProtKB-KW"/>
</dbReference>
<evidence type="ECO:0000256" key="9">
    <source>
        <dbReference type="ARBA" id="ARBA00022782"/>
    </source>
</evidence>
<comment type="function">
    <text evidence="14">Promotes phosphorylation of the Wnt coreceptor LRP6, leading to increased activity of the canonical Wnt signaling pathway. Facilitates constitutive LRP6 phosphorylation by CDK14/CCNY during G2/M stage of the cell cycle, which may potentiate cells for Wnt signaling. May regulate the transport and translation of mRNAs, modulating for instance the expression of proteins involved in synaptic plasticity in neurons. Involved in regulation of growth as erythroblasts shift from a highly proliferative state towards their terminal phase of differentiation. May be involved in apoptosis.</text>
</comment>
<dbReference type="FunFam" id="2.60.120.40:FF:000003">
    <property type="entry name" value="caprin-2 isoform X1"/>
    <property type="match status" value="1"/>
</dbReference>
<evidence type="ECO:0000256" key="21">
    <source>
        <dbReference type="SAM" id="MobiDB-lite"/>
    </source>
</evidence>
<protein>
    <recommendedName>
        <fullName evidence="16">Caprin-2</fullName>
    </recommendedName>
    <alternativeName>
        <fullName evidence="18">C1q domain-containing protein 1</fullName>
    </alternativeName>
    <alternativeName>
        <fullName evidence="17">Cytoplasmic activation/proliferation-associated protein 2</fullName>
    </alternativeName>
    <alternativeName>
        <fullName evidence="19">RNA granule protein 140</fullName>
    </alternativeName>
</protein>
<feature type="compositionally biased region" description="Polar residues" evidence="21">
    <location>
        <begin position="1"/>
        <end position="14"/>
    </location>
</feature>
<dbReference type="CTD" id="65981"/>
<keyword evidence="12" id="KW-0472">Membrane</keyword>
<feature type="compositionally biased region" description="Polar residues" evidence="21">
    <location>
        <begin position="407"/>
        <end position="416"/>
    </location>
</feature>
<evidence type="ECO:0000256" key="12">
    <source>
        <dbReference type="ARBA" id="ARBA00023136"/>
    </source>
</evidence>
<sequence>MVQLSSFGCQSPSGRSEEGREGNMKSAKPQVNHNQHGESQRAVSPLQSPLGSVSSPSQAYETYIDNGLICLKHKIRNIEKKKLKLEDYKDRLKNGEQLNPDQLEAVEKYEEVLHNLEFAKELQKTFSGLSQDLLKAQKKAQRREHMLKLEAERKKLCTILQVQYVLQNLMQEHVQKDLKEGLNGAVYLPLKELDYLITFSKLTCPERNESLSVEDQMEQSSLYFWDLLEGSEKAVAGTTYKHMKDLLSELLNSGYFESIPVPKHAQEKEVLLEEEVLIKSEKKKQLLKTESVKESESLVELTHPEIQPQEFLNRRYITEVDYSSKQDEEQSWEAGYARKPNLPKCWDVLTEPDCEEKKQEPFKSWESSVKHQELAKPTVSLEQRRQEFADLRSPLQEEQKKQDVSKPKQTPSQWKQEASKSKAGNAQEEQKKQETPKPWPVQLQKEQDPKKQTAKSWTPSVQSEQDIKSWSTPMCAEQDSRQPETPKSWEKDAENQKHTLTPPPQMSPQSWGVASGSLIPNDQLLPGKFNAEPKDVPKPMHPPVGSSSTLPKDPVLRKEKLQDLMTQIQGTCNFMQESILDFDKPSSAIPSSQPPSATPGSPVASTEQNLSSQSDFLQEPLQAAVPPCKQPSSLASPNSSLSKGPEQGFHSPPASSSSVTISTAPFQAMQTVFNVNAPLPPRKEQEIKEPPYSSGYNQSFTSASTQTPLQCQLPTIHVEQAVLSQETANYPDGTIQVSNGSLAFYPAQTNLFPRPSQPFGNTRGSVRGCTRGGRLLTSTYRSPGSYKGFDAYRGPPSVSNGNYSQLQFQAREYPGTPYSQRDNFQQCYKRGGTSGGPRASSRAGWSDSSQVSSPERDNETFNSGDSGQGDSRSMTPVDVPVTNPAATILPVHVYPLPQQMRVAFSAARTSNLAPGTLDQPIVFDLLLNNLGETFDLQLGRFNCPVNGTYVFIFHMLKLAVNVPLYVNLMKNEEVLVSAYANDGAPDHETASNHAILQLFQGDQIWLRLHRGAIYGSSWKYSTFSGYLLYQD</sequence>
<gene>
    <name evidence="24 25" type="primary">CAPRIN2</name>
</gene>
<dbReference type="GO" id="GO:0046872">
    <property type="term" value="F:metal ion binding"/>
    <property type="evidence" value="ECO:0007669"/>
    <property type="project" value="UniProtKB-KW"/>
</dbReference>
<feature type="region of interest" description="Disordered" evidence="21">
    <location>
        <begin position="626"/>
        <end position="660"/>
    </location>
</feature>
<dbReference type="GO" id="GO:0017148">
    <property type="term" value="P:negative regulation of translation"/>
    <property type="evidence" value="ECO:0007669"/>
    <property type="project" value="UniProtKB-KW"/>
</dbReference>
<evidence type="ECO:0000256" key="3">
    <source>
        <dbReference type="ARBA" id="ARBA00007950"/>
    </source>
</evidence>
<dbReference type="RefSeq" id="XP_035875097.1">
    <property type="nucleotide sequence ID" value="XM_036019204.1"/>
</dbReference>
<feature type="region of interest" description="Disordered" evidence="21">
    <location>
        <begin position="359"/>
        <end position="560"/>
    </location>
</feature>
<evidence type="ECO:0000256" key="8">
    <source>
        <dbReference type="ARBA" id="ARBA00022723"/>
    </source>
</evidence>
<dbReference type="PANTHER" id="PTHR22922">
    <property type="entry name" value="GPI-ANCHORED PROTEIN P137"/>
    <property type="match status" value="1"/>
</dbReference>
<dbReference type="PROSITE" id="PS50871">
    <property type="entry name" value="C1Q"/>
    <property type="match status" value="1"/>
</dbReference>
<evidence type="ECO:0000256" key="20">
    <source>
        <dbReference type="SAM" id="Coils"/>
    </source>
</evidence>
<comment type="subcellular location">
    <subcellularLocation>
        <location evidence="1">Cell membrane</location>
        <topology evidence="1">Peripheral membrane protein</topology>
    </subcellularLocation>
    <subcellularLocation>
        <location evidence="2">Cytoplasm</location>
    </subcellularLocation>
</comment>
<feature type="region of interest" description="Disordered" evidence="21">
    <location>
        <begin position="814"/>
        <end position="879"/>
    </location>
</feature>
<dbReference type="InterPro" id="IPR041637">
    <property type="entry name" value="Caprin-1_dimer"/>
</dbReference>
<feature type="compositionally biased region" description="Polar residues" evidence="21">
    <location>
        <begin position="817"/>
        <end position="826"/>
    </location>
</feature>
<feature type="compositionally biased region" description="Low complexity" evidence="21">
    <location>
        <begin position="631"/>
        <end position="642"/>
    </location>
</feature>
<dbReference type="Pfam" id="PF18293">
    <property type="entry name" value="Caprin-1_dimer"/>
    <property type="match status" value="1"/>
</dbReference>
<reference evidence="24 25" key="1">
    <citation type="submission" date="2025-04" db="UniProtKB">
        <authorList>
            <consortium name="RefSeq"/>
        </authorList>
    </citation>
    <scope>IDENTIFICATION</scope>
    <source>
        <tissue evidence="24 25">Muscle</tissue>
    </source>
</reference>
<keyword evidence="6" id="KW-0597">Phosphoprotein</keyword>
<keyword evidence="20" id="KW-0175">Coiled coil</keyword>
<evidence type="ECO:0000256" key="13">
    <source>
        <dbReference type="ARBA" id="ARBA00023193"/>
    </source>
</evidence>
<evidence type="ECO:0000256" key="1">
    <source>
        <dbReference type="ARBA" id="ARBA00004202"/>
    </source>
</evidence>
<dbReference type="InterPro" id="IPR022070">
    <property type="entry name" value="Caprin-1_C"/>
</dbReference>
<feature type="coiled-coil region" evidence="20">
    <location>
        <begin position="71"/>
        <end position="139"/>
    </location>
</feature>
<feature type="compositionally biased region" description="Basic and acidic residues" evidence="21">
    <location>
        <begin position="382"/>
        <end position="406"/>
    </location>
</feature>
<feature type="compositionally biased region" description="Polar residues" evidence="21">
    <location>
        <begin position="603"/>
        <end position="614"/>
    </location>
</feature>
<dbReference type="Proteomes" id="UP000504628">
    <property type="component" value="Chromosome 2"/>
</dbReference>
<dbReference type="GO" id="GO:0090263">
    <property type="term" value="P:positive regulation of canonical Wnt signaling pathway"/>
    <property type="evidence" value="ECO:0007669"/>
    <property type="project" value="TreeGrafter"/>
</dbReference>
<dbReference type="SUPFAM" id="SSF49842">
    <property type="entry name" value="TNF-like"/>
    <property type="match status" value="1"/>
</dbReference>
<dbReference type="Gene3D" id="2.60.120.40">
    <property type="match status" value="1"/>
</dbReference>
<dbReference type="InterPro" id="IPR001073">
    <property type="entry name" value="C1q_dom"/>
</dbReference>
<dbReference type="RefSeq" id="XP_035875091.1">
    <property type="nucleotide sequence ID" value="XM_036019198.1"/>
</dbReference>
<evidence type="ECO:0000256" key="11">
    <source>
        <dbReference type="ARBA" id="ARBA00022884"/>
    </source>
</evidence>
<feature type="compositionally biased region" description="Polar residues" evidence="21">
    <location>
        <begin position="41"/>
        <end position="57"/>
    </location>
</feature>
<dbReference type="PANTHER" id="PTHR22922:SF5">
    <property type="entry name" value="CAPRIN-2"/>
    <property type="match status" value="1"/>
</dbReference>
<evidence type="ECO:0000256" key="4">
    <source>
        <dbReference type="ARBA" id="ARBA00022475"/>
    </source>
</evidence>
<name>A0A7E6D7T8_9CHIR</name>
<feature type="compositionally biased region" description="Basic and acidic residues" evidence="21">
    <location>
        <begin position="359"/>
        <end position="374"/>
    </location>
</feature>
<dbReference type="PRINTS" id="PR00007">
    <property type="entry name" value="COMPLEMNTC1Q"/>
</dbReference>
<evidence type="ECO:0000256" key="10">
    <source>
        <dbReference type="ARBA" id="ARBA00022837"/>
    </source>
</evidence>
<feature type="compositionally biased region" description="Polar residues" evidence="21">
    <location>
        <begin position="454"/>
        <end position="472"/>
    </location>
</feature>
<feature type="compositionally biased region" description="Polar residues" evidence="21">
    <location>
        <begin position="860"/>
        <end position="874"/>
    </location>
</feature>
<feature type="region of interest" description="Disordered" evidence="21">
    <location>
        <begin position="577"/>
        <end position="614"/>
    </location>
</feature>
<evidence type="ECO:0000256" key="18">
    <source>
        <dbReference type="ARBA" id="ARBA00080108"/>
    </source>
</evidence>
<dbReference type="GO" id="GO:0005886">
    <property type="term" value="C:plasma membrane"/>
    <property type="evidence" value="ECO:0007669"/>
    <property type="project" value="UniProtKB-SubCell"/>
</dbReference>
<proteinExistence type="inferred from homology"/>
<dbReference type="GO" id="GO:0005737">
    <property type="term" value="C:cytoplasm"/>
    <property type="evidence" value="ECO:0007669"/>
    <property type="project" value="UniProtKB-SubCell"/>
</dbReference>
<keyword evidence="11" id="KW-0694">RNA-binding</keyword>
<feature type="region of interest" description="Disordered" evidence="21">
    <location>
        <begin position="754"/>
        <end position="793"/>
    </location>
</feature>
<keyword evidence="10" id="KW-0106">Calcium</keyword>